<keyword evidence="3" id="KW-1185">Reference proteome</keyword>
<gene>
    <name evidence="2" type="ORF">E1A91_A02G155500v1</name>
</gene>
<reference evidence="2 3" key="1">
    <citation type="submission" date="2019-07" db="EMBL/GenBank/DDBJ databases">
        <title>WGS assembly of Gossypium mustelinum.</title>
        <authorList>
            <person name="Chen Z.J."/>
            <person name="Sreedasyam A."/>
            <person name="Ando A."/>
            <person name="Song Q."/>
            <person name="De L."/>
            <person name="Hulse-Kemp A."/>
            <person name="Ding M."/>
            <person name="Ye W."/>
            <person name="Kirkbride R."/>
            <person name="Jenkins J."/>
            <person name="Plott C."/>
            <person name="Lovell J."/>
            <person name="Lin Y.-M."/>
            <person name="Vaughn R."/>
            <person name="Liu B."/>
            <person name="Li W."/>
            <person name="Simpson S."/>
            <person name="Scheffler B."/>
            <person name="Saski C."/>
            <person name="Grover C."/>
            <person name="Hu G."/>
            <person name="Conover J."/>
            <person name="Carlson J."/>
            <person name="Shu S."/>
            <person name="Boston L."/>
            <person name="Williams M."/>
            <person name="Peterson D."/>
            <person name="Mcgee K."/>
            <person name="Jones D."/>
            <person name="Wendel J."/>
            <person name="Stelly D."/>
            <person name="Grimwood J."/>
            <person name="Schmutz J."/>
        </authorList>
    </citation>
    <scope>NUCLEOTIDE SEQUENCE [LARGE SCALE GENOMIC DNA]</scope>
    <source>
        <strain evidence="2">1408120.09</strain>
    </source>
</reference>
<sequence length="117" mass="13421">MKAHLNSEEDDEEEIEAVARSADASDKDDDVVPEENADDADDDECNGADPEISKREKDRLKEMQKLKKQKIQEIMDTQNAASDAEYSGENFYSVHLKCNLWFANVWLNDRIIRERSG</sequence>
<name>A0A5D3A603_GOSMU</name>
<feature type="compositionally biased region" description="Acidic residues" evidence="1">
    <location>
        <begin position="26"/>
        <end position="46"/>
    </location>
</feature>
<dbReference type="Proteomes" id="UP000323597">
    <property type="component" value="Chromosome A02"/>
</dbReference>
<dbReference type="EMBL" id="CM017637">
    <property type="protein sequence ID" value="TYJ46955.1"/>
    <property type="molecule type" value="Genomic_DNA"/>
</dbReference>
<proteinExistence type="predicted"/>
<dbReference type="AlphaFoldDB" id="A0A5D3A603"/>
<evidence type="ECO:0000256" key="1">
    <source>
        <dbReference type="SAM" id="MobiDB-lite"/>
    </source>
</evidence>
<accession>A0A5D3A603</accession>
<evidence type="ECO:0000313" key="3">
    <source>
        <dbReference type="Proteomes" id="UP000323597"/>
    </source>
</evidence>
<evidence type="ECO:0000313" key="2">
    <source>
        <dbReference type="EMBL" id="TYJ46955.1"/>
    </source>
</evidence>
<feature type="region of interest" description="Disordered" evidence="1">
    <location>
        <begin position="1"/>
        <end position="58"/>
    </location>
</feature>
<protein>
    <submittedName>
        <fullName evidence="2">Uncharacterized protein</fullName>
    </submittedName>
</protein>
<organism evidence="2 3">
    <name type="scientific">Gossypium mustelinum</name>
    <name type="common">Cotton</name>
    <name type="synonym">Gossypium caicoense</name>
    <dbReference type="NCBI Taxonomy" id="34275"/>
    <lineage>
        <taxon>Eukaryota</taxon>
        <taxon>Viridiplantae</taxon>
        <taxon>Streptophyta</taxon>
        <taxon>Embryophyta</taxon>
        <taxon>Tracheophyta</taxon>
        <taxon>Spermatophyta</taxon>
        <taxon>Magnoliopsida</taxon>
        <taxon>eudicotyledons</taxon>
        <taxon>Gunneridae</taxon>
        <taxon>Pentapetalae</taxon>
        <taxon>rosids</taxon>
        <taxon>malvids</taxon>
        <taxon>Malvales</taxon>
        <taxon>Malvaceae</taxon>
        <taxon>Malvoideae</taxon>
        <taxon>Gossypium</taxon>
    </lineage>
</organism>